<feature type="binding site" evidence="4">
    <location>
        <begin position="210"/>
        <end position="212"/>
    </location>
    <ligand>
        <name>substrate</name>
    </ligand>
</feature>
<evidence type="ECO:0000256" key="1">
    <source>
        <dbReference type="ARBA" id="ARBA00022676"/>
    </source>
</evidence>
<evidence type="ECO:0000256" key="3">
    <source>
        <dbReference type="ARBA" id="ARBA00022726"/>
    </source>
</evidence>
<sequence length="290" mass="31496">MTSPTIGVIGGSGLYQMEGLSDLREVHVETPFGPPSDAFITGVLDGVKMVFLPRHGRGHRFLPSEVNYRANIYGMKTLGVERIISVSAVGSMREDIEPGHIVIPDQFFDRTQGKRASTFFGNGVTGHVQFADPVCADLAAVLGESAKSVGANVHRGGTYLCIEGPNFSTRAESRIYRSWGVDIIGMTNLPEARLAREAEICYATIALATDYDCWHEGHDDVSVEAVIAIIQKNVATARNIVKASASRLDASPCTRGCADALQYAIMTDKALIPEKTRKELEPIMGRYFNS</sequence>
<feature type="binding site" evidence="4">
    <location>
        <position position="186"/>
    </location>
    <ligand>
        <name>substrate</name>
    </ligand>
</feature>
<feature type="domain" description="Nucleoside phosphorylase" evidence="5">
    <location>
        <begin position="5"/>
        <end position="243"/>
    </location>
</feature>
<dbReference type="GO" id="GO:0017061">
    <property type="term" value="F:S-methyl-5-thioadenosine phosphorylase activity"/>
    <property type="evidence" value="ECO:0007669"/>
    <property type="project" value="UniProtKB-UniRule"/>
</dbReference>
<proteinExistence type="inferred from homology"/>
<dbReference type="GO" id="GO:0005829">
    <property type="term" value="C:cytosol"/>
    <property type="evidence" value="ECO:0007669"/>
    <property type="project" value="TreeGrafter"/>
</dbReference>
<name>A0A0B5FMY4_9BACT</name>
<evidence type="ECO:0000256" key="4">
    <source>
        <dbReference type="HAMAP-Rule" id="MF_01963"/>
    </source>
</evidence>
<dbReference type="OrthoDB" id="1523230at2"/>
<dbReference type="RefSeq" id="WP_040199440.1">
    <property type="nucleotide sequence ID" value="NZ_CP010311.1"/>
</dbReference>
<dbReference type="NCBIfam" id="TIGR01694">
    <property type="entry name" value="MTAP"/>
    <property type="match status" value="1"/>
</dbReference>
<dbReference type="GO" id="GO:0019509">
    <property type="term" value="P:L-methionine salvage from methylthioadenosine"/>
    <property type="evidence" value="ECO:0007669"/>
    <property type="project" value="UniProtKB-UniRule"/>
</dbReference>
<protein>
    <recommendedName>
        <fullName evidence="4">S-methyl-5'-thioadenosine phosphorylase</fullName>
        <ecNumber evidence="4">2.4.2.28</ecNumber>
    </recommendedName>
    <alternativeName>
        <fullName evidence="4">5'-methylthioadenosine phosphorylase</fullName>
        <shortName evidence="4">MTA phosphorylase</shortName>
        <shortName evidence="4">MTAP</shortName>
    </alternativeName>
</protein>
<evidence type="ECO:0000256" key="2">
    <source>
        <dbReference type="ARBA" id="ARBA00022679"/>
    </source>
</evidence>
<dbReference type="KEGG" id="gsb:GSUB_04670"/>
<keyword evidence="7" id="KW-1185">Reference proteome</keyword>
<feature type="site" description="Important for substrate specificity" evidence="4">
    <location>
        <position position="168"/>
    </location>
</feature>
<feature type="binding site" evidence="4">
    <location>
        <begin position="54"/>
        <end position="55"/>
    </location>
    <ligand>
        <name>phosphate</name>
        <dbReference type="ChEBI" id="CHEBI:43474"/>
    </ligand>
</feature>
<accession>A0A0B5FMY4</accession>
<dbReference type="FunFam" id="3.40.50.1580:FF:000012">
    <property type="entry name" value="Probable 6-oxopurine nucleoside phosphorylase"/>
    <property type="match status" value="1"/>
</dbReference>
<feature type="binding site" evidence="4">
    <location>
        <begin position="87"/>
        <end position="88"/>
    </location>
    <ligand>
        <name>phosphate</name>
        <dbReference type="ChEBI" id="CHEBI:43474"/>
    </ligand>
</feature>
<comment type="pathway">
    <text evidence="4">Amino-acid biosynthesis; L-methionine biosynthesis via salvage pathway; S-methyl-5-thio-alpha-D-ribose 1-phosphate from S-methyl-5'-thioadenosine (phosphorylase route): step 1/1.</text>
</comment>
<dbReference type="InterPro" id="IPR010044">
    <property type="entry name" value="MTAP"/>
</dbReference>
<keyword evidence="3 4" id="KW-0660">Purine salvage</keyword>
<dbReference type="SUPFAM" id="SSF53167">
    <property type="entry name" value="Purine and uridine phosphorylases"/>
    <property type="match status" value="1"/>
</dbReference>
<comment type="subunit">
    <text evidence="4">Homohexamer. Dimer of a homotrimer.</text>
</comment>
<dbReference type="HAMAP" id="MF_01963">
    <property type="entry name" value="MTAP"/>
    <property type="match status" value="1"/>
</dbReference>
<dbReference type="GO" id="GO:0006166">
    <property type="term" value="P:purine ribonucleoside salvage"/>
    <property type="evidence" value="ECO:0007669"/>
    <property type="project" value="UniProtKB-KW"/>
</dbReference>
<keyword evidence="2 4" id="KW-0808">Transferase</keyword>
<reference evidence="6 7" key="1">
    <citation type="journal article" date="2015" name="Genome Announc.">
        <title>Genomes of Geoalkalibacter ferrihydriticus Z-0531T and Geoalkalibacter subterraneus Red1T, Two Haloalkaliphilic Metal-Reducing Deltaproteobacteria.</title>
        <authorList>
            <person name="Badalamenti J.P."/>
            <person name="Krajmalnik-Brown R."/>
            <person name="Torres C.I."/>
            <person name="Bond D.R."/>
        </authorList>
    </citation>
    <scope>NUCLEOTIDE SEQUENCE [LARGE SCALE GENOMIC DNA]</scope>
    <source>
        <strain evidence="6 7">Red1</strain>
    </source>
</reference>
<organism evidence="6 7">
    <name type="scientific">Geoalkalibacter subterraneus</name>
    <dbReference type="NCBI Taxonomy" id="483547"/>
    <lineage>
        <taxon>Bacteria</taxon>
        <taxon>Pseudomonadati</taxon>
        <taxon>Thermodesulfobacteriota</taxon>
        <taxon>Desulfuromonadia</taxon>
        <taxon>Desulfuromonadales</taxon>
        <taxon>Geoalkalibacteraceae</taxon>
        <taxon>Geoalkalibacter</taxon>
    </lineage>
</organism>
<feature type="binding site" evidence="4">
    <location>
        <position position="12"/>
    </location>
    <ligand>
        <name>phosphate</name>
        <dbReference type="ChEBI" id="CHEBI:43474"/>
    </ligand>
</feature>
<evidence type="ECO:0000313" key="6">
    <source>
        <dbReference type="EMBL" id="AJF05994.1"/>
    </source>
</evidence>
<dbReference type="Pfam" id="PF01048">
    <property type="entry name" value="PNP_UDP_1"/>
    <property type="match status" value="1"/>
</dbReference>
<comment type="function">
    <text evidence="4">Catalyzes the reversible phosphorylation of S-methyl-5'-thioadenosine (MTA) to adenine and 5-methylthioribose-1-phosphate. Involved in the breakdown of MTA, a major by-product of polyamine biosynthesis. Responsible for the first step in the methionine salvage pathway after MTA has been generated from S-adenosylmethionine. Has broad substrate specificity with 6-aminopurine nucleosides as preferred substrates.</text>
</comment>
<evidence type="ECO:0000259" key="5">
    <source>
        <dbReference type="Pfam" id="PF01048"/>
    </source>
</evidence>
<dbReference type="InterPro" id="IPR000845">
    <property type="entry name" value="Nucleoside_phosphorylase_d"/>
</dbReference>
<feature type="site" description="Important for substrate specificity" evidence="4">
    <location>
        <position position="223"/>
    </location>
</feature>
<feature type="binding site" evidence="4">
    <location>
        <position position="187"/>
    </location>
    <ligand>
        <name>phosphate</name>
        <dbReference type="ChEBI" id="CHEBI:43474"/>
    </ligand>
</feature>
<dbReference type="STRING" id="483547.GSUB_04670"/>
<dbReference type="Proteomes" id="UP000035036">
    <property type="component" value="Chromosome"/>
</dbReference>
<dbReference type="PANTHER" id="PTHR42679">
    <property type="entry name" value="S-METHYL-5'-THIOADENOSINE PHOSPHORYLASE"/>
    <property type="match status" value="1"/>
</dbReference>
<dbReference type="EMBL" id="CP010311">
    <property type="protein sequence ID" value="AJF05994.1"/>
    <property type="molecule type" value="Genomic_DNA"/>
</dbReference>
<dbReference type="PANTHER" id="PTHR42679:SF2">
    <property type="entry name" value="S-METHYL-5'-THIOADENOSINE PHOSPHORYLASE"/>
    <property type="match status" value="1"/>
</dbReference>
<dbReference type="CDD" id="cd09010">
    <property type="entry name" value="MTAP_SsMTAPII_like_MTIP"/>
    <property type="match status" value="1"/>
</dbReference>
<dbReference type="HOGENOM" id="CLU_054456_0_1_7"/>
<dbReference type="Gene3D" id="3.40.50.1580">
    <property type="entry name" value="Nucleoside phosphorylase domain"/>
    <property type="match status" value="1"/>
</dbReference>
<keyword evidence="1 4" id="KW-0328">Glycosyltransferase</keyword>
<comment type="similarity">
    <text evidence="4">Belongs to the PNP/MTAP phosphorylase family. MTAP subfamily.</text>
</comment>
<gene>
    <name evidence="4" type="primary">mtnP</name>
    <name evidence="6" type="ORF">GSUB_04670</name>
</gene>
<dbReference type="AlphaFoldDB" id="A0A0B5FMY4"/>
<dbReference type="EC" id="2.4.2.28" evidence="4"/>
<dbReference type="UniPathway" id="UPA00904">
    <property type="reaction ID" value="UER00873"/>
</dbReference>
<dbReference type="InterPro" id="IPR035994">
    <property type="entry name" value="Nucleoside_phosphorylase_sf"/>
</dbReference>
<comment type="catalytic activity">
    <reaction evidence="4">
        <text>S-methyl-5'-thioadenosine + phosphate = 5-(methylsulfanyl)-alpha-D-ribose 1-phosphate + adenine</text>
        <dbReference type="Rhea" id="RHEA:11852"/>
        <dbReference type="ChEBI" id="CHEBI:16708"/>
        <dbReference type="ChEBI" id="CHEBI:17509"/>
        <dbReference type="ChEBI" id="CHEBI:43474"/>
        <dbReference type="ChEBI" id="CHEBI:58533"/>
        <dbReference type="EC" id="2.4.2.28"/>
    </reaction>
</comment>
<evidence type="ECO:0000313" key="7">
    <source>
        <dbReference type="Proteomes" id="UP000035036"/>
    </source>
</evidence>